<evidence type="ECO:0000256" key="1">
    <source>
        <dbReference type="SAM" id="MobiDB-lite"/>
    </source>
</evidence>
<name>Q3JIU7_BURP1</name>
<dbReference type="Proteomes" id="UP000002700">
    <property type="component" value="Chromosome II"/>
</dbReference>
<dbReference type="AlphaFoldDB" id="Q3JIU7"/>
<organism evidence="2 3">
    <name type="scientific">Burkholderia pseudomallei (strain 1710b)</name>
    <dbReference type="NCBI Taxonomy" id="320372"/>
    <lineage>
        <taxon>Bacteria</taxon>
        <taxon>Pseudomonadati</taxon>
        <taxon>Pseudomonadota</taxon>
        <taxon>Betaproteobacteria</taxon>
        <taxon>Burkholderiales</taxon>
        <taxon>Burkholderiaceae</taxon>
        <taxon>Burkholderia</taxon>
        <taxon>pseudomallei group</taxon>
    </lineage>
</organism>
<dbReference type="InterPro" id="IPR012347">
    <property type="entry name" value="Ferritin-like"/>
</dbReference>
<dbReference type="SUPFAM" id="SSF47240">
    <property type="entry name" value="Ferritin-like"/>
    <property type="match status" value="1"/>
</dbReference>
<dbReference type="EMBL" id="CP000125">
    <property type="protein sequence ID" value="ABA51603.1"/>
    <property type="molecule type" value="Genomic_DNA"/>
</dbReference>
<dbReference type="Gene3D" id="1.20.1260.10">
    <property type="match status" value="1"/>
</dbReference>
<evidence type="ECO:0000313" key="3">
    <source>
        <dbReference type="Proteomes" id="UP000002700"/>
    </source>
</evidence>
<dbReference type="HOGENOM" id="CLU_093759_0_0_4"/>
<proteinExistence type="predicted"/>
<reference evidence="2 3" key="1">
    <citation type="submission" date="2005-09" db="EMBL/GenBank/DDBJ databases">
        <authorList>
            <person name="Woods D.E."/>
            <person name="Nierman W.C."/>
        </authorList>
    </citation>
    <scope>NUCLEOTIDE SEQUENCE [LARGE SCALE GENOMIC DNA]</scope>
    <source>
        <strain evidence="2 3">1710b</strain>
    </source>
</reference>
<evidence type="ECO:0000313" key="2">
    <source>
        <dbReference type="EMBL" id="ABA51603.1"/>
    </source>
</evidence>
<protein>
    <submittedName>
        <fullName evidence="2">YciE</fullName>
    </submittedName>
</protein>
<dbReference type="InterPro" id="IPR009078">
    <property type="entry name" value="Ferritin-like_SF"/>
</dbReference>
<accession>Q3JIU7</accession>
<dbReference type="EnsemblBacteria" id="ABA51603">
    <property type="protein sequence ID" value="ABA51603"/>
    <property type="gene ID" value="BURPS1710b_A1349"/>
</dbReference>
<dbReference type="Pfam" id="PF05974">
    <property type="entry name" value="DUF892"/>
    <property type="match status" value="1"/>
</dbReference>
<dbReference type="KEGG" id="bpm:BURPS1710b_A1349"/>
<dbReference type="InterPro" id="IPR010287">
    <property type="entry name" value="DUF892_YciF-like"/>
</dbReference>
<feature type="region of interest" description="Disordered" evidence="1">
    <location>
        <begin position="38"/>
        <end position="62"/>
    </location>
</feature>
<sequence>MAAPRRRGTTSRRHDGVRHRTCAARLSIRARVGGRGIGRAHRFDRGGTPARAAAHGSSDEAVRRVASAAGRGDRGRRLVRKASPVACAGAAPAWACALRDAGGGARCAARLAAPACGRRNAMTTPQEHLEDWLRDAYAMERHAETMLKAQAARLDNYPVLRDRIQQHVEETLEQQRLLESCLQRLDTSPSAIKDLAARAAAYGQAASGLFVADEVVKGAMAGYVFEHVEIASYKTLIAAAQLAGENEIRDCCERILKQEVDMAEWMSQHLPDIAVAFLERSAAERRDAKR</sequence>
<gene>
    <name evidence="2" type="ordered locus">BURPS1710b_A1349</name>
</gene>